<dbReference type="GO" id="GO:0071944">
    <property type="term" value="C:cell periphery"/>
    <property type="evidence" value="ECO:0007669"/>
    <property type="project" value="UniProtKB-ARBA"/>
</dbReference>
<proteinExistence type="predicted"/>
<feature type="compositionally biased region" description="Polar residues" evidence="5">
    <location>
        <begin position="348"/>
        <end position="357"/>
    </location>
</feature>
<dbReference type="GO" id="GO:0016020">
    <property type="term" value="C:membrane"/>
    <property type="evidence" value="ECO:0007669"/>
    <property type="project" value="UniProtKB-SubCell"/>
</dbReference>
<dbReference type="OrthoDB" id="4927958at2759"/>
<feature type="region of interest" description="Disordered" evidence="5">
    <location>
        <begin position="173"/>
        <end position="219"/>
    </location>
</feature>
<keyword evidence="3 6" id="KW-1133">Transmembrane helix</keyword>
<dbReference type="AlphaFoldDB" id="A0A9P8MXY3"/>
<comment type="subcellular location">
    <subcellularLocation>
        <location evidence="1">Membrane</location>
        <topology evidence="1">Single-pass membrane protein</topology>
    </subcellularLocation>
</comment>
<evidence type="ECO:0000256" key="4">
    <source>
        <dbReference type="ARBA" id="ARBA00023136"/>
    </source>
</evidence>
<accession>A0A9P8MXY3</accession>
<feature type="compositionally biased region" description="Basic and acidic residues" evidence="5">
    <location>
        <begin position="368"/>
        <end position="390"/>
    </location>
</feature>
<evidence type="ECO:0000313" key="8">
    <source>
        <dbReference type="Proteomes" id="UP000824596"/>
    </source>
</evidence>
<evidence type="ECO:0000256" key="1">
    <source>
        <dbReference type="ARBA" id="ARBA00004167"/>
    </source>
</evidence>
<evidence type="ECO:0000313" key="7">
    <source>
        <dbReference type="EMBL" id="KAH0963377.1"/>
    </source>
</evidence>
<sequence length="390" mass="41578">MSNAASKASPAVRFGINTRPHDGRILLIGDARSSFDYSLNGTVVPDRIGWYFKPDSSQDYKLVDDAAFILPGDGASGLPSTSYFLTYVSQFSVQLNLSALRVKPDLSGDLSNFARRQDDTGDESRLRKKMMVRIFWTANSGRTGYSQSGLFTVAHSRDPQLVDEVRVWMDQPEGQNGTEGTISGDASVEGGTGGVTYDGGKAQESPNNQLASGSRGGGGGGLSTGAIAGIAVGVSLALILLVAGLAWFLLRRRHRKQHEAACAARRLTSKTSVEDKDMQAAHVADSPRSPYLDGGTSTQNQSSPVSPLAGASHSEGDDDQAGFTPHEAEVAALRSSHSSADDHDDPAQATQGVSNTVAHLVEEGMTAEEIRRLEDEERQLDAEIERAARR</sequence>
<protein>
    <submittedName>
        <fullName evidence="7">Uncharacterized protein</fullName>
    </submittedName>
</protein>
<dbReference type="RefSeq" id="XP_044720890.1">
    <property type="nucleotide sequence ID" value="XM_044864358.1"/>
</dbReference>
<feature type="compositionally biased region" description="Polar residues" evidence="5">
    <location>
        <begin position="295"/>
        <end position="305"/>
    </location>
</feature>
<evidence type="ECO:0000256" key="2">
    <source>
        <dbReference type="ARBA" id="ARBA00022692"/>
    </source>
</evidence>
<comment type="caution">
    <text evidence="7">The sequence shown here is derived from an EMBL/GenBank/DDBJ whole genome shotgun (WGS) entry which is preliminary data.</text>
</comment>
<dbReference type="GeneID" id="68355016"/>
<dbReference type="CDD" id="cd12087">
    <property type="entry name" value="TM_EGFR-like"/>
    <property type="match status" value="1"/>
</dbReference>
<dbReference type="PANTHER" id="PTHR15549">
    <property type="entry name" value="PAIRED IMMUNOGLOBULIN-LIKE TYPE 2 RECEPTOR"/>
    <property type="match status" value="1"/>
</dbReference>
<name>A0A9P8MXY3_9HYPO</name>
<evidence type="ECO:0000256" key="5">
    <source>
        <dbReference type="SAM" id="MobiDB-lite"/>
    </source>
</evidence>
<dbReference type="InterPro" id="IPR051694">
    <property type="entry name" value="Immunoregulatory_rcpt-like"/>
</dbReference>
<gene>
    <name evidence="7" type="ORF">HRG_05887</name>
</gene>
<dbReference type="Proteomes" id="UP000824596">
    <property type="component" value="Unassembled WGS sequence"/>
</dbReference>
<feature type="transmembrane region" description="Helical" evidence="6">
    <location>
        <begin position="226"/>
        <end position="250"/>
    </location>
</feature>
<dbReference type="PANTHER" id="PTHR15549:SF26">
    <property type="entry name" value="AXIAL BUDDING PATTERN PROTEIN 2-RELATED"/>
    <property type="match status" value="1"/>
</dbReference>
<feature type="region of interest" description="Disordered" evidence="5">
    <location>
        <begin position="263"/>
        <end position="390"/>
    </location>
</feature>
<keyword evidence="2 6" id="KW-0812">Transmembrane</keyword>
<dbReference type="EMBL" id="JAIZPD010000005">
    <property type="protein sequence ID" value="KAH0963377.1"/>
    <property type="molecule type" value="Genomic_DNA"/>
</dbReference>
<evidence type="ECO:0000256" key="3">
    <source>
        <dbReference type="ARBA" id="ARBA00022989"/>
    </source>
</evidence>
<organism evidence="7 8">
    <name type="scientific">Hirsutella rhossiliensis</name>
    <dbReference type="NCBI Taxonomy" id="111463"/>
    <lineage>
        <taxon>Eukaryota</taxon>
        <taxon>Fungi</taxon>
        <taxon>Dikarya</taxon>
        <taxon>Ascomycota</taxon>
        <taxon>Pezizomycotina</taxon>
        <taxon>Sordariomycetes</taxon>
        <taxon>Hypocreomycetidae</taxon>
        <taxon>Hypocreales</taxon>
        <taxon>Ophiocordycipitaceae</taxon>
        <taxon>Hirsutella</taxon>
    </lineage>
</organism>
<evidence type="ECO:0000256" key="6">
    <source>
        <dbReference type="SAM" id="Phobius"/>
    </source>
</evidence>
<reference evidence="7" key="1">
    <citation type="submission" date="2021-09" db="EMBL/GenBank/DDBJ databases">
        <title>A high-quality genome of the endoparasitic fungus Hirsutella rhossiliensis with a comparison of Hirsutella genomes reveals transposable elements contributing to genome size variation.</title>
        <authorList>
            <person name="Lin R."/>
            <person name="Jiao Y."/>
            <person name="Sun X."/>
            <person name="Ling J."/>
            <person name="Xie B."/>
            <person name="Cheng X."/>
        </authorList>
    </citation>
    <scope>NUCLEOTIDE SEQUENCE</scope>
    <source>
        <strain evidence="7">HR02</strain>
    </source>
</reference>
<keyword evidence="8" id="KW-1185">Reference proteome</keyword>
<keyword evidence="4 6" id="KW-0472">Membrane</keyword>